<protein>
    <submittedName>
        <fullName evidence="1">Uncharacterized protein</fullName>
    </submittedName>
</protein>
<sequence length="264" mass="30067">MSLPWPNIRHARYSSLLCKDIQPSTLKVLHRCSRLRTLILFSENGSQINQIPYDFFLNLRSLRLLNLSFTSITELPDSIGSLKHLRYLDVSDTYIENLPESITNLYGLHTLKLKNCFKLLHLPKNMKNLTNLQHLELDIKRQINSMPPEFGRLTSLQTLSAFIVGKEQGQCIDELKDMSCLQGSICITSLENVASVKEAISAKLDEKPYLDKLELQWNVFKDGQVEQPVLAGLQPHNGIKELVITGYGGFMFPSWLSNPSFYKA</sequence>
<name>A0ACB9LAU8_BAUVA</name>
<dbReference type="EMBL" id="CM039437">
    <property type="protein sequence ID" value="KAI4306714.1"/>
    <property type="molecule type" value="Genomic_DNA"/>
</dbReference>
<organism evidence="1 2">
    <name type="scientific">Bauhinia variegata</name>
    <name type="common">Purple orchid tree</name>
    <name type="synonym">Phanera variegata</name>
    <dbReference type="NCBI Taxonomy" id="167791"/>
    <lineage>
        <taxon>Eukaryota</taxon>
        <taxon>Viridiplantae</taxon>
        <taxon>Streptophyta</taxon>
        <taxon>Embryophyta</taxon>
        <taxon>Tracheophyta</taxon>
        <taxon>Spermatophyta</taxon>
        <taxon>Magnoliopsida</taxon>
        <taxon>eudicotyledons</taxon>
        <taxon>Gunneridae</taxon>
        <taxon>Pentapetalae</taxon>
        <taxon>rosids</taxon>
        <taxon>fabids</taxon>
        <taxon>Fabales</taxon>
        <taxon>Fabaceae</taxon>
        <taxon>Cercidoideae</taxon>
        <taxon>Cercideae</taxon>
        <taxon>Bauhiniinae</taxon>
        <taxon>Bauhinia</taxon>
    </lineage>
</organism>
<keyword evidence="2" id="KW-1185">Reference proteome</keyword>
<gene>
    <name evidence="1" type="ORF">L6164_029968</name>
</gene>
<proteinExistence type="predicted"/>
<reference evidence="1 2" key="1">
    <citation type="journal article" date="2022" name="DNA Res.">
        <title>Chromosomal-level genome assembly of the orchid tree Bauhinia variegata (Leguminosae; Cercidoideae) supports the allotetraploid origin hypothesis of Bauhinia.</title>
        <authorList>
            <person name="Zhong Y."/>
            <person name="Chen Y."/>
            <person name="Zheng D."/>
            <person name="Pang J."/>
            <person name="Liu Y."/>
            <person name="Luo S."/>
            <person name="Meng S."/>
            <person name="Qian L."/>
            <person name="Wei D."/>
            <person name="Dai S."/>
            <person name="Zhou R."/>
        </authorList>
    </citation>
    <scope>NUCLEOTIDE SEQUENCE [LARGE SCALE GENOMIC DNA]</scope>
    <source>
        <strain evidence="1">BV-YZ2020</strain>
    </source>
</reference>
<comment type="caution">
    <text evidence="1">The sequence shown here is derived from an EMBL/GenBank/DDBJ whole genome shotgun (WGS) entry which is preliminary data.</text>
</comment>
<accession>A0ACB9LAU8</accession>
<evidence type="ECO:0000313" key="1">
    <source>
        <dbReference type="EMBL" id="KAI4306714.1"/>
    </source>
</evidence>
<evidence type="ECO:0000313" key="2">
    <source>
        <dbReference type="Proteomes" id="UP000828941"/>
    </source>
</evidence>
<dbReference type="Proteomes" id="UP000828941">
    <property type="component" value="Chromosome 12"/>
</dbReference>